<dbReference type="PANTHER" id="PTHR48090">
    <property type="entry name" value="UNDECAPRENYL-PHOSPHATE 4-DEOXY-4-FORMAMIDO-L-ARABINOSE TRANSFERASE-RELATED"/>
    <property type="match status" value="1"/>
</dbReference>
<name>A0A512N3D3_9HYPH</name>
<keyword evidence="1" id="KW-1133">Transmembrane helix</keyword>
<sequence length="339" mass="37760">MPLISVVVPMFNEAGNVGPMCEALRQMVDSTSGYEWEFVFVDDGSVDGTYKLLCDEHTRDRRIKIVQLSRNYGGAIADSAGLQFAAGDAAIVIAGDLQDHPREIPRLLEAWRDGEADVVWAVRATRDDPAMDRLFSGLFAKLIRVVALPNFPKTGSGGFVLLSRVVLLALNAFPERNRGVSALVLYSGFRQTQITYHRHRREIGKSKWSFRRKVRAAVDIIVSFSMLPLRIGSIAGVVCSVLAFILIVIQVVNRLIHGTEVPGLTQLSVLVLFLGGLQLLMLGVLGEYLWRTLDDTRRRPLFLVRQVHGDFLSYTPPLPPAHYTAPIDLLRSEKHRSTE</sequence>
<feature type="domain" description="Glycosyltransferase 2-like" evidence="2">
    <location>
        <begin position="5"/>
        <end position="128"/>
    </location>
</feature>
<dbReference type="Gene3D" id="3.90.550.10">
    <property type="entry name" value="Spore Coat Polysaccharide Biosynthesis Protein SpsA, Chain A"/>
    <property type="match status" value="1"/>
</dbReference>
<dbReference type="InterPro" id="IPR050256">
    <property type="entry name" value="Glycosyltransferase_2"/>
</dbReference>
<keyword evidence="3" id="KW-0808">Transferase</keyword>
<reference evidence="3 4" key="1">
    <citation type="submission" date="2019-07" db="EMBL/GenBank/DDBJ databases">
        <title>Whole genome shotgun sequence of Reyranella soli NBRC 108950.</title>
        <authorList>
            <person name="Hosoyama A."/>
            <person name="Uohara A."/>
            <person name="Ohji S."/>
            <person name="Ichikawa N."/>
        </authorList>
    </citation>
    <scope>NUCLEOTIDE SEQUENCE [LARGE SCALE GENOMIC DNA]</scope>
    <source>
        <strain evidence="3 4">NBRC 108950</strain>
    </source>
</reference>
<protein>
    <submittedName>
        <fullName evidence="3">Glycosyl transferase</fullName>
    </submittedName>
</protein>
<dbReference type="RefSeq" id="WP_147145380.1">
    <property type="nucleotide sequence ID" value="NZ_BKAJ01000004.1"/>
</dbReference>
<dbReference type="PANTHER" id="PTHR48090:SF8">
    <property type="entry name" value="GLYCOSYLTRANSFERASE CSBB-RELATED"/>
    <property type="match status" value="1"/>
</dbReference>
<dbReference type="GO" id="GO:0005886">
    <property type="term" value="C:plasma membrane"/>
    <property type="evidence" value="ECO:0007669"/>
    <property type="project" value="TreeGrafter"/>
</dbReference>
<dbReference type="GO" id="GO:0016740">
    <property type="term" value="F:transferase activity"/>
    <property type="evidence" value="ECO:0007669"/>
    <property type="project" value="UniProtKB-KW"/>
</dbReference>
<keyword evidence="1" id="KW-0812">Transmembrane</keyword>
<dbReference type="EMBL" id="BKAJ01000004">
    <property type="protein sequence ID" value="GEP53101.1"/>
    <property type="molecule type" value="Genomic_DNA"/>
</dbReference>
<dbReference type="CDD" id="cd04187">
    <property type="entry name" value="DPM1_like_bac"/>
    <property type="match status" value="1"/>
</dbReference>
<dbReference type="Proteomes" id="UP000321058">
    <property type="component" value="Unassembled WGS sequence"/>
</dbReference>
<evidence type="ECO:0000256" key="1">
    <source>
        <dbReference type="SAM" id="Phobius"/>
    </source>
</evidence>
<dbReference type="InterPro" id="IPR029044">
    <property type="entry name" value="Nucleotide-diphossugar_trans"/>
</dbReference>
<comment type="caution">
    <text evidence="3">The sequence shown here is derived from an EMBL/GenBank/DDBJ whole genome shotgun (WGS) entry which is preliminary data.</text>
</comment>
<feature type="transmembrane region" description="Helical" evidence="1">
    <location>
        <begin position="216"/>
        <end position="249"/>
    </location>
</feature>
<proteinExistence type="predicted"/>
<feature type="transmembrane region" description="Helical" evidence="1">
    <location>
        <begin position="269"/>
        <end position="290"/>
    </location>
</feature>
<dbReference type="AlphaFoldDB" id="A0A512N3D3"/>
<dbReference type="InterPro" id="IPR001173">
    <property type="entry name" value="Glyco_trans_2-like"/>
</dbReference>
<evidence type="ECO:0000313" key="4">
    <source>
        <dbReference type="Proteomes" id="UP000321058"/>
    </source>
</evidence>
<gene>
    <name evidence="3" type="ORF">RSO01_02670</name>
</gene>
<keyword evidence="4" id="KW-1185">Reference proteome</keyword>
<dbReference type="OrthoDB" id="9807795at2"/>
<accession>A0A512N3D3</accession>
<evidence type="ECO:0000313" key="3">
    <source>
        <dbReference type="EMBL" id="GEP53101.1"/>
    </source>
</evidence>
<organism evidence="3 4">
    <name type="scientific">Reyranella soli</name>
    <dbReference type="NCBI Taxonomy" id="1230389"/>
    <lineage>
        <taxon>Bacteria</taxon>
        <taxon>Pseudomonadati</taxon>
        <taxon>Pseudomonadota</taxon>
        <taxon>Alphaproteobacteria</taxon>
        <taxon>Hyphomicrobiales</taxon>
        <taxon>Reyranellaceae</taxon>
        <taxon>Reyranella</taxon>
    </lineage>
</organism>
<dbReference type="Pfam" id="PF00535">
    <property type="entry name" value="Glycos_transf_2"/>
    <property type="match status" value="1"/>
</dbReference>
<keyword evidence="1" id="KW-0472">Membrane</keyword>
<evidence type="ECO:0000259" key="2">
    <source>
        <dbReference type="Pfam" id="PF00535"/>
    </source>
</evidence>
<dbReference type="SUPFAM" id="SSF53448">
    <property type="entry name" value="Nucleotide-diphospho-sugar transferases"/>
    <property type="match status" value="1"/>
</dbReference>